<dbReference type="EMBL" id="JAUSRO010000003">
    <property type="protein sequence ID" value="MDP9898788.1"/>
    <property type="molecule type" value="Genomic_DNA"/>
</dbReference>
<dbReference type="Pfam" id="PF03358">
    <property type="entry name" value="FMN_red"/>
    <property type="match status" value="1"/>
</dbReference>
<dbReference type="InterPro" id="IPR020048">
    <property type="entry name" value="NADPH-dep_FMN_reduc_SsuE"/>
</dbReference>
<keyword evidence="4 6" id="KW-0560">Oxidoreductase</keyword>
<comment type="similarity">
    <text evidence="1">Belongs to the SsuE family.</text>
</comment>
<evidence type="ECO:0000256" key="2">
    <source>
        <dbReference type="ARBA" id="ARBA00022630"/>
    </source>
</evidence>
<dbReference type="InterPro" id="IPR051814">
    <property type="entry name" value="NAD(P)H-dep_FMN_reductase"/>
</dbReference>
<dbReference type="GO" id="GO:0052873">
    <property type="term" value="F:FMN reductase (NADPH) activity"/>
    <property type="evidence" value="ECO:0007669"/>
    <property type="project" value="UniProtKB-EC"/>
</dbReference>
<dbReference type="InterPro" id="IPR029039">
    <property type="entry name" value="Flavoprotein-like_sf"/>
</dbReference>
<keyword evidence="7" id="KW-1185">Reference proteome</keyword>
<organism evidence="6 7">
    <name type="scientific">Variovorax ginsengisoli</name>
    <dbReference type="NCBI Taxonomy" id="363844"/>
    <lineage>
        <taxon>Bacteria</taxon>
        <taxon>Pseudomonadati</taxon>
        <taxon>Pseudomonadota</taxon>
        <taxon>Betaproteobacteria</taxon>
        <taxon>Burkholderiales</taxon>
        <taxon>Comamonadaceae</taxon>
        <taxon>Variovorax</taxon>
    </lineage>
</organism>
<gene>
    <name evidence="6" type="ORF">J2W36_001032</name>
</gene>
<keyword evidence="2" id="KW-0285">Flavoprotein</keyword>
<evidence type="ECO:0000256" key="4">
    <source>
        <dbReference type="ARBA" id="ARBA00023002"/>
    </source>
</evidence>
<proteinExistence type="inferred from homology"/>
<evidence type="ECO:0000259" key="5">
    <source>
        <dbReference type="Pfam" id="PF03358"/>
    </source>
</evidence>
<accession>A0ABT9S4H8</accession>
<dbReference type="PANTHER" id="PTHR43408">
    <property type="entry name" value="FMN REDUCTASE (NADPH)"/>
    <property type="match status" value="1"/>
</dbReference>
<reference evidence="6 7" key="1">
    <citation type="submission" date="2023-07" db="EMBL/GenBank/DDBJ databases">
        <title>Sorghum-associated microbial communities from plants grown in Nebraska, USA.</title>
        <authorList>
            <person name="Schachtman D."/>
        </authorList>
    </citation>
    <scope>NUCLEOTIDE SEQUENCE [LARGE SCALE GENOMIC DNA]</scope>
    <source>
        <strain evidence="6 7">DS1607</strain>
    </source>
</reference>
<dbReference type="SUPFAM" id="SSF52218">
    <property type="entry name" value="Flavoproteins"/>
    <property type="match status" value="1"/>
</dbReference>
<dbReference type="PANTHER" id="PTHR43408:SF1">
    <property type="entry name" value="FMN REDUCTASE (NADPH)"/>
    <property type="match status" value="1"/>
</dbReference>
<evidence type="ECO:0000313" key="7">
    <source>
        <dbReference type="Proteomes" id="UP001226867"/>
    </source>
</evidence>
<evidence type="ECO:0000256" key="3">
    <source>
        <dbReference type="ARBA" id="ARBA00022643"/>
    </source>
</evidence>
<evidence type="ECO:0000256" key="1">
    <source>
        <dbReference type="ARBA" id="ARBA00005990"/>
    </source>
</evidence>
<feature type="domain" description="NADPH-dependent FMN reductase-like" evidence="5">
    <location>
        <begin position="1"/>
        <end position="141"/>
    </location>
</feature>
<dbReference type="Proteomes" id="UP001226867">
    <property type="component" value="Unassembled WGS sequence"/>
</dbReference>
<keyword evidence="3" id="KW-0288">FMN</keyword>
<dbReference type="RefSeq" id="WP_307688610.1">
    <property type="nucleotide sequence ID" value="NZ_JAUSRO010000003.1"/>
</dbReference>
<dbReference type="InterPro" id="IPR005025">
    <property type="entry name" value="FMN_Rdtase-like_dom"/>
</dbReference>
<dbReference type="EC" id="1.5.1.38" evidence="6"/>
<sequence>MTVLLIAGSPSAPSRSTALLESVGERLARRGAAIDRLWIRDLPAQPLLHAQWSHPAIERAIAQVAAAQVVVVATPVYKAAYAGILKVFLDLLAQDGLRGKTVLPLATGGSPHHMLALDYTLRPVLQSLAARHILPGVYATDAQVTLTPEGAYQVHADLALRLDDAAQALATDGLKLAPQQGFEPVAFSSVRCSF</sequence>
<protein>
    <submittedName>
        <fullName evidence="6">FMN reductase</fullName>
        <ecNumber evidence="6">1.5.1.38</ecNumber>
    </submittedName>
</protein>
<dbReference type="NCBIfam" id="TIGR03567">
    <property type="entry name" value="FMN_reduc_SsuE"/>
    <property type="match status" value="1"/>
</dbReference>
<dbReference type="Gene3D" id="3.40.50.360">
    <property type="match status" value="1"/>
</dbReference>
<evidence type="ECO:0000313" key="6">
    <source>
        <dbReference type="EMBL" id="MDP9898788.1"/>
    </source>
</evidence>
<name>A0ABT9S4H8_9BURK</name>
<comment type="caution">
    <text evidence="6">The sequence shown here is derived from an EMBL/GenBank/DDBJ whole genome shotgun (WGS) entry which is preliminary data.</text>
</comment>